<comment type="caution">
    <text evidence="1">The sequence shown here is derived from an EMBL/GenBank/DDBJ whole genome shotgun (WGS) entry which is preliminary data.</text>
</comment>
<name>A0A0L7KQ12_OPEBR</name>
<evidence type="ECO:0000313" key="1">
    <source>
        <dbReference type="EMBL" id="KOB65064.1"/>
    </source>
</evidence>
<protein>
    <submittedName>
        <fullName evidence="1">Uncharacterized protein</fullName>
    </submittedName>
</protein>
<sequence length="245" mass="27752">MTRNRAPTRDKMLLDKHISVRQSCDSRFTLLAVRYLCTRVPGYLPTSIDIILCPTISVINIINEIILTVILLGIATCVNTEVSESSEEFLRAKRQINSLPLVYPYGGTYKLIIGLSAPIHNSDQVALLFAANMQYQYVQFTNISELSHKGMNGPDCVLRAICEAAQYPVEEEGFVDDESVNQKHVQDDEFVNQEHVQDDDSVNLEHVQDDDLVNQEHVQDDETLIQDQSNVLFVYDEHQLENLIG</sequence>
<feature type="non-terminal residue" evidence="1">
    <location>
        <position position="245"/>
    </location>
</feature>
<dbReference type="Proteomes" id="UP000037510">
    <property type="component" value="Unassembled WGS sequence"/>
</dbReference>
<gene>
    <name evidence="1" type="ORF">OBRU01_23269</name>
</gene>
<dbReference type="PANTHER" id="PTHR21398">
    <property type="entry name" value="AGAP007094-PA"/>
    <property type="match status" value="1"/>
</dbReference>
<dbReference type="AlphaFoldDB" id="A0A0L7KQ12"/>
<dbReference type="InterPro" id="IPR006631">
    <property type="entry name" value="DM4_12"/>
</dbReference>
<keyword evidence="2" id="KW-1185">Reference proteome</keyword>
<reference evidence="1 2" key="1">
    <citation type="journal article" date="2015" name="Genome Biol. Evol.">
        <title>The genome of winter moth (Operophtera brumata) provides a genomic perspective on sexual dimorphism and phenology.</title>
        <authorList>
            <person name="Derks M.F."/>
            <person name="Smit S."/>
            <person name="Salis L."/>
            <person name="Schijlen E."/>
            <person name="Bossers A."/>
            <person name="Mateman C."/>
            <person name="Pijl A.S."/>
            <person name="de Ridder D."/>
            <person name="Groenen M.A."/>
            <person name="Visser M.E."/>
            <person name="Megens H.J."/>
        </authorList>
    </citation>
    <scope>NUCLEOTIDE SEQUENCE [LARGE SCALE GENOMIC DNA]</scope>
    <source>
        <strain evidence="1">WM2013NL</strain>
        <tissue evidence="1">Head and thorax</tissue>
    </source>
</reference>
<evidence type="ECO:0000313" key="2">
    <source>
        <dbReference type="Proteomes" id="UP000037510"/>
    </source>
</evidence>
<dbReference type="PANTHER" id="PTHR21398:SF6">
    <property type="entry name" value="AGAP007094-PA"/>
    <property type="match status" value="1"/>
</dbReference>
<accession>A0A0L7KQ12</accession>
<organism evidence="1 2">
    <name type="scientific">Operophtera brumata</name>
    <name type="common">Winter moth</name>
    <name type="synonym">Phalaena brumata</name>
    <dbReference type="NCBI Taxonomy" id="104452"/>
    <lineage>
        <taxon>Eukaryota</taxon>
        <taxon>Metazoa</taxon>
        <taxon>Ecdysozoa</taxon>
        <taxon>Arthropoda</taxon>
        <taxon>Hexapoda</taxon>
        <taxon>Insecta</taxon>
        <taxon>Pterygota</taxon>
        <taxon>Neoptera</taxon>
        <taxon>Endopterygota</taxon>
        <taxon>Lepidoptera</taxon>
        <taxon>Glossata</taxon>
        <taxon>Ditrysia</taxon>
        <taxon>Geometroidea</taxon>
        <taxon>Geometridae</taxon>
        <taxon>Larentiinae</taxon>
        <taxon>Operophtera</taxon>
    </lineage>
</organism>
<feature type="non-terminal residue" evidence="1">
    <location>
        <position position="1"/>
    </location>
</feature>
<dbReference type="Pfam" id="PF07841">
    <property type="entry name" value="DM4_12"/>
    <property type="match status" value="1"/>
</dbReference>
<proteinExistence type="predicted"/>
<dbReference type="EMBL" id="JTDY01007628">
    <property type="protein sequence ID" value="KOB65064.1"/>
    <property type="molecule type" value="Genomic_DNA"/>
</dbReference>